<name>A0A821VW74_9BILA</name>
<dbReference type="Proteomes" id="UP000663838">
    <property type="component" value="Unassembled WGS sequence"/>
</dbReference>
<evidence type="ECO:0000313" key="3">
    <source>
        <dbReference type="Proteomes" id="UP000663838"/>
    </source>
</evidence>
<sequence length="863" mass="95444">MQDSSYLERIDVSEKTEQLNTLHDMIMRNNKTGFQFNASAGSQYFRVYFKKQIHIGLVQVLTPRSNVKQIRLSYFDEYNQIIKNSELQGWPINYISPFGRKNNALDKLCPNFMFYGIQVDLLQTDPSNSPVHNATLTIHVRNCDGVGGRIPPCAETNIMYPQNLETYKFLSSGCSSDMTQAYENLPGENCQEKNPAILIKFQQPNLAYISTIEYQREYGQYPGNVRQIEAIFFDANNSIIFDEITGEPIRWISSENKPIISGDFQDVRGLILKVLKTDNDTNAQRIRVIMNGCYSAVKLGTYIIPEPRTTRVGVTIVSSCPNPIDLMANPSGKILSMTLNGEVIPDLNSISSASSGLTAKTGDKLQTWTIVTNLIDTVTSIGLVNSPNVIGPIQYKLHNTFHAVSEITGNYTGQIVPIYAKNIRQIVITTNIPTTDNQPPKNLKLILNGCFKQEQLRTIPQIEERISTTTSVVSCLKTNILTRTNMQQFSSPAAPLSDFSRAYANMRGEDLTNAPYKIYMFFNNDICVSDVLVQVTAPGRSTSNVAQIEVSYKTSDGSDLKSANGSPIVLQSPVNNPTVTEIPLRCNIQGINVTILGTTDQKPPSFVRLIVDGCYGPLITILPPSNIFTTTPPSSMIGKDFVLKINLVSRMTILFPGSSTGVPSCTKPIEMTRSNDSYFSSIIVDGVSYLKAPYPTSFVMKTPTMKIQFATFQPATITSVSILNPNESQITSMIAETDYNVNNSTNLDGLRVNFQPNVDFNTHIIITLKTTMANATFPKTIQLAIYGCGQPSLPVTKAQIEPVETTTKVNIIGTTIVQSISCLKTNILTRTNMQQFSSPAAPLSDFSRAYANMRGEDLTNAPY</sequence>
<reference evidence="2" key="1">
    <citation type="submission" date="2021-02" db="EMBL/GenBank/DDBJ databases">
        <authorList>
            <person name="Nowell W R."/>
        </authorList>
    </citation>
    <scope>NUCLEOTIDE SEQUENCE</scope>
</reference>
<proteinExistence type="predicted"/>
<comment type="caution">
    <text evidence="2">The sequence shown here is derived from an EMBL/GenBank/DDBJ whole genome shotgun (WGS) entry which is preliminary data.</text>
</comment>
<dbReference type="Proteomes" id="UP000663865">
    <property type="component" value="Unassembled WGS sequence"/>
</dbReference>
<gene>
    <name evidence="1" type="ORF">KIK155_LOCUS10558</name>
    <name evidence="2" type="ORF">TOA249_LOCUS31698</name>
</gene>
<evidence type="ECO:0000313" key="1">
    <source>
        <dbReference type="EMBL" id="CAF3427869.1"/>
    </source>
</evidence>
<dbReference type="EMBL" id="CAJOBS010006692">
    <property type="protein sequence ID" value="CAF4915371.1"/>
    <property type="molecule type" value="Genomic_DNA"/>
</dbReference>
<evidence type="ECO:0000313" key="2">
    <source>
        <dbReference type="EMBL" id="CAF4915371.1"/>
    </source>
</evidence>
<protein>
    <submittedName>
        <fullName evidence="2">Uncharacterized protein</fullName>
    </submittedName>
</protein>
<accession>A0A821VW74</accession>
<organism evidence="2 3">
    <name type="scientific">Rotaria socialis</name>
    <dbReference type="NCBI Taxonomy" id="392032"/>
    <lineage>
        <taxon>Eukaryota</taxon>
        <taxon>Metazoa</taxon>
        <taxon>Spiralia</taxon>
        <taxon>Gnathifera</taxon>
        <taxon>Rotifera</taxon>
        <taxon>Eurotatoria</taxon>
        <taxon>Bdelloidea</taxon>
        <taxon>Philodinida</taxon>
        <taxon>Philodinidae</taxon>
        <taxon>Rotaria</taxon>
    </lineage>
</organism>
<dbReference type="AlphaFoldDB" id="A0A821VW74"/>
<feature type="non-terminal residue" evidence="2">
    <location>
        <position position="1"/>
    </location>
</feature>
<dbReference type="EMBL" id="CAJNYV010001577">
    <property type="protein sequence ID" value="CAF3427869.1"/>
    <property type="molecule type" value="Genomic_DNA"/>
</dbReference>